<dbReference type="RefSeq" id="WP_246607142.1">
    <property type="nucleotide sequence ID" value="NZ_BOQN01000049.1"/>
</dbReference>
<dbReference type="AlphaFoldDB" id="A0A919T9E5"/>
<comment type="caution">
    <text evidence="1">The sequence shown here is derived from an EMBL/GenBank/DDBJ whole genome shotgun (WGS) entry which is preliminary data.</text>
</comment>
<evidence type="ECO:0008006" key="3">
    <source>
        <dbReference type="Google" id="ProtNLM"/>
    </source>
</evidence>
<keyword evidence="2" id="KW-1185">Reference proteome</keyword>
<evidence type="ECO:0000313" key="1">
    <source>
        <dbReference type="EMBL" id="GIM91824.1"/>
    </source>
</evidence>
<name>A0A919T9E5_9ACTN</name>
<dbReference type="Proteomes" id="UP000677082">
    <property type="component" value="Unassembled WGS sequence"/>
</dbReference>
<protein>
    <recommendedName>
        <fullName evidence="3">Serine/threonine protein kinase</fullName>
    </recommendedName>
</protein>
<dbReference type="EMBL" id="BOQN01000049">
    <property type="protein sequence ID" value="GIM91824.1"/>
    <property type="molecule type" value="Genomic_DNA"/>
</dbReference>
<reference evidence="1 2" key="1">
    <citation type="submission" date="2021-03" db="EMBL/GenBank/DDBJ databases">
        <title>Whole genome shotgun sequence of Actinoplanes toevensis NBRC 105298.</title>
        <authorList>
            <person name="Komaki H."/>
            <person name="Tamura T."/>
        </authorList>
    </citation>
    <scope>NUCLEOTIDE SEQUENCE [LARGE SCALE GENOMIC DNA]</scope>
    <source>
        <strain evidence="1 2">NBRC 105298</strain>
    </source>
</reference>
<sequence>MSGVLIQLPSDDDKPTLLRLKPGETATFGRGEPGRTPDVPLPHPAVSRLAGQVTATADFWLITNFSSERTYVVDNPEGGGEHLKIAPRRVDAPVPFEFARVVIPVPDGEMSFLVYAPEHTYADPGPDAGTATMRAFSLDESAKYFLVLVALCEPRLRDSSSVAIPLLPELVDRLGGALTGSAVNFHIDYLAEHKLRLRQRDSAQRPRLDHKREALVACALRFNLVAERHLALLPPRAGQAVDGEC</sequence>
<dbReference type="InterPro" id="IPR008984">
    <property type="entry name" value="SMAD_FHA_dom_sf"/>
</dbReference>
<gene>
    <name evidence="1" type="ORF">Ato02nite_036170</name>
</gene>
<dbReference type="SUPFAM" id="SSF49879">
    <property type="entry name" value="SMAD/FHA domain"/>
    <property type="match status" value="1"/>
</dbReference>
<proteinExistence type="predicted"/>
<accession>A0A919T9E5</accession>
<evidence type="ECO:0000313" key="2">
    <source>
        <dbReference type="Proteomes" id="UP000677082"/>
    </source>
</evidence>
<organism evidence="1 2">
    <name type="scientific">Paractinoplanes toevensis</name>
    <dbReference type="NCBI Taxonomy" id="571911"/>
    <lineage>
        <taxon>Bacteria</taxon>
        <taxon>Bacillati</taxon>
        <taxon>Actinomycetota</taxon>
        <taxon>Actinomycetes</taxon>
        <taxon>Micromonosporales</taxon>
        <taxon>Micromonosporaceae</taxon>
        <taxon>Paractinoplanes</taxon>
    </lineage>
</organism>